<proteinExistence type="predicted"/>
<sequence length="312" mass="34398">MQYSVVDATDRGHARSDDRSIAGAGIGLRHCHLEQVLRERPPVPWLELLADNHLAAGGLEHAGLEAISVRYPLTLHCVGMNLAGCDPLDHKYLRQIIQLRERTGAAWVSDHLCFTAHNRRHYHELLPFPYTEEALRHVSERVLAVQDLLQAPLVVENVSAYLRFADSSLSEAEFLAALTHATDCELLLDLNNLYVNHVNHGDDVDAYLAALPLARVREVHLAGHAVKPGYLLDAHNDRVSPPVWALFRRLVQALPEVPVLIEWDNDIPALPVLLAEAERARTERATALAARTSAAGVAADGRTQTAESVSPC</sequence>
<dbReference type="PANTHER" id="PTHR42194">
    <property type="entry name" value="UPF0276 PROTEIN HI_1600"/>
    <property type="match status" value="1"/>
</dbReference>
<reference evidence="1" key="1">
    <citation type="submission" date="2017-08" db="EMBL/GenBank/DDBJ databases">
        <authorList>
            <person name="Imhoff J.F."/>
            <person name="Rahn T."/>
            <person name="Kuenzel S."/>
            <person name="Neulinger S.C."/>
        </authorList>
    </citation>
    <scope>NUCLEOTIDE SEQUENCE</scope>
    <source>
        <strain evidence="1">DSM 11080</strain>
    </source>
</reference>
<dbReference type="RefSeq" id="WP_200346736.1">
    <property type="nucleotide sequence ID" value="NZ_NRSJ01000023.1"/>
</dbReference>
<name>A0AAJ0U589_9GAMM</name>
<dbReference type="SUPFAM" id="SSF51658">
    <property type="entry name" value="Xylose isomerase-like"/>
    <property type="match status" value="1"/>
</dbReference>
<dbReference type="Pfam" id="PF05114">
    <property type="entry name" value="MbnB_TglH_ChrH"/>
    <property type="match status" value="1"/>
</dbReference>
<dbReference type="InterPro" id="IPR036237">
    <property type="entry name" value="Xyl_isomerase-like_sf"/>
</dbReference>
<dbReference type="EMBL" id="NRSJ01000023">
    <property type="protein sequence ID" value="MBK1705519.1"/>
    <property type="molecule type" value="Genomic_DNA"/>
</dbReference>
<gene>
    <name evidence="1" type="ORF">CKO40_13390</name>
</gene>
<accession>A0AAJ0U589</accession>
<protein>
    <submittedName>
        <fullName evidence="1">Uncharacterized protein</fullName>
    </submittedName>
</protein>
<dbReference type="Proteomes" id="UP001296776">
    <property type="component" value="Unassembled WGS sequence"/>
</dbReference>
<dbReference type="Gene3D" id="3.20.20.150">
    <property type="entry name" value="Divalent-metal-dependent TIM barrel enzymes"/>
    <property type="match status" value="1"/>
</dbReference>
<evidence type="ECO:0000313" key="1">
    <source>
        <dbReference type="EMBL" id="MBK1705519.1"/>
    </source>
</evidence>
<comment type="caution">
    <text evidence="1">The sequence shown here is derived from an EMBL/GenBank/DDBJ whole genome shotgun (WGS) entry which is preliminary data.</text>
</comment>
<reference evidence="1" key="2">
    <citation type="journal article" date="2020" name="Microorganisms">
        <title>Osmotic Adaptation and Compatible Solute Biosynthesis of Phototrophic Bacteria as Revealed from Genome Analyses.</title>
        <authorList>
            <person name="Imhoff J.F."/>
            <person name="Rahn T."/>
            <person name="Kunzel S."/>
            <person name="Keller A."/>
            <person name="Neulinger S.C."/>
        </authorList>
    </citation>
    <scope>NUCLEOTIDE SEQUENCE</scope>
    <source>
        <strain evidence="1">DSM 11080</strain>
    </source>
</reference>
<organism evidence="1 2">
    <name type="scientific">Halochromatium glycolicum</name>
    <dbReference type="NCBI Taxonomy" id="85075"/>
    <lineage>
        <taxon>Bacteria</taxon>
        <taxon>Pseudomonadati</taxon>
        <taxon>Pseudomonadota</taxon>
        <taxon>Gammaproteobacteria</taxon>
        <taxon>Chromatiales</taxon>
        <taxon>Chromatiaceae</taxon>
        <taxon>Halochromatium</taxon>
    </lineage>
</organism>
<dbReference type="NCBIfam" id="NF003818">
    <property type="entry name" value="PRK05409.1"/>
    <property type="match status" value="1"/>
</dbReference>
<dbReference type="InterPro" id="IPR007801">
    <property type="entry name" value="MbnB/TglH/ChrH"/>
</dbReference>
<dbReference type="AlphaFoldDB" id="A0AAJ0U589"/>
<dbReference type="PANTHER" id="PTHR42194:SF1">
    <property type="entry name" value="UPF0276 PROTEIN HI_1600"/>
    <property type="match status" value="1"/>
</dbReference>
<evidence type="ECO:0000313" key="2">
    <source>
        <dbReference type="Proteomes" id="UP001296776"/>
    </source>
</evidence>
<keyword evidence="2" id="KW-1185">Reference proteome</keyword>